<dbReference type="GO" id="GO:0009002">
    <property type="term" value="F:serine-type D-Ala-D-Ala carboxypeptidase activity"/>
    <property type="evidence" value="ECO:0007669"/>
    <property type="project" value="InterPro"/>
</dbReference>
<reference evidence="13" key="1">
    <citation type="journal article" date="2021" name="PeerJ">
        <title>Extensive microbial diversity within the chicken gut microbiome revealed by metagenomics and culture.</title>
        <authorList>
            <person name="Gilroy R."/>
            <person name="Ravi A."/>
            <person name="Getino M."/>
            <person name="Pursley I."/>
            <person name="Horton D.L."/>
            <person name="Alikhan N.F."/>
            <person name="Baker D."/>
            <person name="Gharbi K."/>
            <person name="Hall N."/>
            <person name="Watson M."/>
            <person name="Adriaenssens E.M."/>
            <person name="Foster-Nyarko E."/>
            <person name="Jarju S."/>
            <person name="Secka A."/>
            <person name="Antonio M."/>
            <person name="Oren A."/>
            <person name="Chaudhuri R.R."/>
            <person name="La Ragione R."/>
            <person name="Hildebrand F."/>
            <person name="Pallen M.J."/>
        </authorList>
    </citation>
    <scope>NUCLEOTIDE SEQUENCE</scope>
    <source>
        <strain evidence="13">CHK185-5351</strain>
    </source>
</reference>
<keyword evidence="11" id="KW-1133">Transmembrane helix</keyword>
<dbReference type="InterPro" id="IPR012338">
    <property type="entry name" value="Beta-lactam/transpept-like"/>
</dbReference>
<comment type="similarity">
    <text evidence="1 9">Belongs to the peptidase S11 family.</text>
</comment>
<evidence type="ECO:0000256" key="6">
    <source>
        <dbReference type="ARBA" id="ARBA00023316"/>
    </source>
</evidence>
<evidence type="ECO:0000313" key="13">
    <source>
        <dbReference type="EMBL" id="HJC14432.1"/>
    </source>
</evidence>
<accession>A0A9D2N8T3</accession>
<dbReference type="Proteomes" id="UP000823849">
    <property type="component" value="Unassembled WGS sequence"/>
</dbReference>
<dbReference type="AlphaFoldDB" id="A0A9D2N8T3"/>
<dbReference type="GO" id="GO:0071555">
    <property type="term" value="P:cell wall organization"/>
    <property type="evidence" value="ECO:0007669"/>
    <property type="project" value="UniProtKB-KW"/>
</dbReference>
<evidence type="ECO:0000313" key="14">
    <source>
        <dbReference type="Proteomes" id="UP000823849"/>
    </source>
</evidence>
<keyword evidence="2" id="KW-0732">Signal</keyword>
<evidence type="ECO:0000256" key="7">
    <source>
        <dbReference type="PIRSR" id="PIRSR618044-1"/>
    </source>
</evidence>
<feature type="active site" evidence="7">
    <location>
        <position position="162"/>
    </location>
</feature>
<evidence type="ECO:0000256" key="9">
    <source>
        <dbReference type="RuleBase" id="RU004016"/>
    </source>
</evidence>
<feature type="transmembrane region" description="Helical" evidence="11">
    <location>
        <begin position="385"/>
        <end position="406"/>
    </location>
</feature>
<evidence type="ECO:0000256" key="2">
    <source>
        <dbReference type="ARBA" id="ARBA00022729"/>
    </source>
</evidence>
<keyword evidence="11" id="KW-0472">Membrane</keyword>
<name>A0A9D2N8T3_9FIRM</name>
<dbReference type="PRINTS" id="PR00725">
    <property type="entry name" value="DADACBPTASE1"/>
</dbReference>
<keyword evidence="11" id="KW-0812">Transmembrane</keyword>
<reference evidence="13" key="2">
    <citation type="submission" date="2021-04" db="EMBL/GenBank/DDBJ databases">
        <authorList>
            <person name="Gilroy R."/>
        </authorList>
    </citation>
    <scope>NUCLEOTIDE SEQUENCE</scope>
    <source>
        <strain evidence="13">CHK185-5351</strain>
    </source>
</reference>
<dbReference type="GO" id="GO:0008360">
    <property type="term" value="P:regulation of cell shape"/>
    <property type="evidence" value="ECO:0007669"/>
    <property type="project" value="UniProtKB-KW"/>
</dbReference>
<keyword evidence="3" id="KW-0378">Hydrolase</keyword>
<evidence type="ECO:0000256" key="10">
    <source>
        <dbReference type="SAM" id="MobiDB-lite"/>
    </source>
</evidence>
<keyword evidence="13" id="KW-0645">Protease</keyword>
<evidence type="ECO:0000256" key="11">
    <source>
        <dbReference type="SAM" id="Phobius"/>
    </source>
</evidence>
<keyword evidence="6" id="KW-0961">Cell wall biogenesis/degradation</keyword>
<organism evidence="13 14">
    <name type="scientific">Candidatus Fusicatenibacter intestinigallinarum</name>
    <dbReference type="NCBI Taxonomy" id="2838598"/>
    <lineage>
        <taxon>Bacteria</taxon>
        <taxon>Bacillati</taxon>
        <taxon>Bacillota</taxon>
        <taxon>Clostridia</taxon>
        <taxon>Lachnospirales</taxon>
        <taxon>Lachnospiraceae</taxon>
        <taxon>Fusicatenibacter</taxon>
    </lineage>
</organism>
<dbReference type="SUPFAM" id="SSF56601">
    <property type="entry name" value="beta-lactamase/transpeptidase-like"/>
    <property type="match status" value="1"/>
</dbReference>
<dbReference type="EMBL" id="DWWU01000006">
    <property type="protein sequence ID" value="HJC14432.1"/>
    <property type="molecule type" value="Genomic_DNA"/>
</dbReference>
<feature type="region of interest" description="Disordered" evidence="10">
    <location>
        <begin position="339"/>
        <end position="373"/>
    </location>
</feature>
<dbReference type="GO" id="GO:0009252">
    <property type="term" value="P:peptidoglycan biosynthetic process"/>
    <property type="evidence" value="ECO:0007669"/>
    <property type="project" value="UniProtKB-KW"/>
</dbReference>
<evidence type="ECO:0000259" key="12">
    <source>
        <dbReference type="Pfam" id="PF00768"/>
    </source>
</evidence>
<feature type="active site" description="Proton acceptor" evidence="7">
    <location>
        <position position="107"/>
    </location>
</feature>
<evidence type="ECO:0000256" key="1">
    <source>
        <dbReference type="ARBA" id="ARBA00007164"/>
    </source>
</evidence>
<evidence type="ECO:0000256" key="8">
    <source>
        <dbReference type="PIRSR" id="PIRSR618044-2"/>
    </source>
</evidence>
<evidence type="ECO:0000256" key="5">
    <source>
        <dbReference type="ARBA" id="ARBA00022984"/>
    </source>
</evidence>
<dbReference type="Gene3D" id="3.40.710.10">
    <property type="entry name" value="DD-peptidase/beta-lactamase superfamily"/>
    <property type="match status" value="1"/>
</dbReference>
<dbReference type="InterPro" id="IPR018044">
    <property type="entry name" value="Peptidase_S11"/>
</dbReference>
<proteinExistence type="inferred from homology"/>
<comment type="caution">
    <text evidence="13">The sequence shown here is derived from an EMBL/GenBank/DDBJ whole genome shotgun (WGS) entry which is preliminary data.</text>
</comment>
<keyword evidence="5" id="KW-0573">Peptidoglycan synthesis</keyword>
<dbReference type="Pfam" id="PF00768">
    <property type="entry name" value="Peptidase_S11"/>
    <property type="match status" value="1"/>
</dbReference>
<dbReference type="PANTHER" id="PTHR21581:SF6">
    <property type="entry name" value="TRAFFICKING PROTEIN PARTICLE COMPLEX SUBUNIT 12"/>
    <property type="match status" value="1"/>
</dbReference>
<protein>
    <submittedName>
        <fullName evidence="13">D-alanyl-D-alanine carboxypeptidase</fullName>
    </submittedName>
</protein>
<evidence type="ECO:0000256" key="4">
    <source>
        <dbReference type="ARBA" id="ARBA00022960"/>
    </source>
</evidence>
<keyword evidence="13" id="KW-0121">Carboxypeptidase</keyword>
<dbReference type="InterPro" id="IPR001967">
    <property type="entry name" value="Peptidase_S11_N"/>
</dbReference>
<dbReference type="PANTHER" id="PTHR21581">
    <property type="entry name" value="D-ALANYL-D-ALANINE CARBOXYPEPTIDASE"/>
    <property type="match status" value="1"/>
</dbReference>
<evidence type="ECO:0000256" key="3">
    <source>
        <dbReference type="ARBA" id="ARBA00022801"/>
    </source>
</evidence>
<sequence length="421" mass="46439">MKTDFFRRTHITVQPAEPSRKRIRKFLCSALAFGLAAALLTGRPVCASEGTELPAAYYEAVQTDTLAGWPQGPAIYAESGILVDLDTQEILYSKNIDKQLYPASITKIMTTLIAIESSSPEEPVTFSQTALDSIEWDSSNIGCCLNETLTMEQCWYAMMLNSANEVCSGVAEHISGSIEAFVDRMNQKAAELGCTGTHFTNPNGLPDENHYTTAHDMALIANAAYQNETFRQVFTTRQYEIAPTPQYTEPRYLYNHHKMMQPDTEYYYEGCLGGKTGYTEAALNTLVTFASRNGKTLLCVTMRTQGRQVYTDTASLFDYGFTQTFPAGEAALLTVTEPAATETPTPEPGSDTSAAPDAEHDNSGSEEAADDSGASAHKAASVFPVWIPLTAIFVIAAGLLIFRIFLTASRRKRRKRRRRRR</sequence>
<keyword evidence="4" id="KW-0133">Cell shape</keyword>
<feature type="domain" description="Peptidase S11 D-alanyl-D-alanine carboxypeptidase A N-terminal" evidence="12">
    <location>
        <begin position="71"/>
        <end position="304"/>
    </location>
</feature>
<gene>
    <name evidence="13" type="ORF">H9705_01210</name>
</gene>
<feature type="binding site" evidence="8">
    <location>
        <position position="275"/>
    </location>
    <ligand>
        <name>substrate</name>
    </ligand>
</feature>
<dbReference type="GO" id="GO:0006508">
    <property type="term" value="P:proteolysis"/>
    <property type="evidence" value="ECO:0007669"/>
    <property type="project" value="InterPro"/>
</dbReference>
<feature type="active site" description="Acyl-ester intermediate" evidence="7">
    <location>
        <position position="104"/>
    </location>
</feature>